<feature type="compositionally biased region" description="Basic residues" evidence="1">
    <location>
        <begin position="147"/>
        <end position="157"/>
    </location>
</feature>
<accession>A0A6J4PCX1</accession>
<feature type="compositionally biased region" description="Basic residues" evidence="1">
    <location>
        <begin position="106"/>
        <end position="115"/>
    </location>
</feature>
<keyword evidence="2" id="KW-0808">Transferase</keyword>
<reference evidence="2" key="1">
    <citation type="submission" date="2020-02" db="EMBL/GenBank/DDBJ databases">
        <authorList>
            <person name="Meier V. D."/>
        </authorList>
    </citation>
    <scope>NUCLEOTIDE SEQUENCE</scope>
    <source>
        <strain evidence="2">AVDCRST_MAG66</strain>
    </source>
</reference>
<feature type="non-terminal residue" evidence="2">
    <location>
        <position position="294"/>
    </location>
</feature>
<keyword evidence="2" id="KW-0328">Glycosyltransferase</keyword>
<dbReference type="EMBL" id="CADCUS010000262">
    <property type="protein sequence ID" value="CAA9406581.1"/>
    <property type="molecule type" value="Genomic_DNA"/>
</dbReference>
<feature type="compositionally biased region" description="Basic residues" evidence="1">
    <location>
        <begin position="222"/>
        <end position="232"/>
    </location>
</feature>
<feature type="compositionally biased region" description="Low complexity" evidence="1">
    <location>
        <begin position="76"/>
        <end position="89"/>
    </location>
</feature>
<gene>
    <name evidence="2" type="ORF">AVDCRST_MAG66-1787</name>
</gene>
<feature type="compositionally biased region" description="Low complexity" evidence="1">
    <location>
        <begin position="117"/>
        <end position="130"/>
    </location>
</feature>
<evidence type="ECO:0000256" key="1">
    <source>
        <dbReference type="SAM" id="MobiDB-lite"/>
    </source>
</evidence>
<organism evidence="2">
    <name type="scientific">uncultured Pseudonocardia sp</name>
    <dbReference type="NCBI Taxonomy" id="211455"/>
    <lineage>
        <taxon>Bacteria</taxon>
        <taxon>Bacillati</taxon>
        <taxon>Actinomycetota</taxon>
        <taxon>Actinomycetes</taxon>
        <taxon>Pseudonocardiales</taxon>
        <taxon>Pseudonocardiaceae</taxon>
        <taxon>Pseudonocardia</taxon>
        <taxon>environmental samples</taxon>
    </lineage>
</organism>
<feature type="non-terminal residue" evidence="2">
    <location>
        <position position="1"/>
    </location>
</feature>
<dbReference type="AlphaFoldDB" id="A0A6J4PCX1"/>
<proteinExistence type="predicted"/>
<sequence>APRRTPQQGHPGRARGPDDARGGLPPAHRLPRPLDARRGERHRVLLPAAQGHRHLRRQRRPAARRHRRRPHRRVRQPGAERAGAGLRALQVPLRGARGRRDEGHRRPARLHHRHVLPAPGARAPGPQPRAGQDREAGRGGGDLGAPGRRRRHRRRGVLRPDPAPAPPARHRRADRRLAGDAHRARAAARPPRARGDRVAEAGVHRADAGRGLRPPVPDARLRLPRRPARRRQAGQPGHAGPHRVAADGEGLVGGALDGQAQPGQPGDGRAGRPRGARDPGLGDPVLPGHRRAGL</sequence>
<dbReference type="GO" id="GO:0003879">
    <property type="term" value="F:ATP phosphoribosyltransferase activity"/>
    <property type="evidence" value="ECO:0007669"/>
    <property type="project" value="UniProtKB-EC"/>
</dbReference>
<feature type="region of interest" description="Disordered" evidence="1">
    <location>
        <begin position="1"/>
        <end position="294"/>
    </location>
</feature>
<feature type="compositionally biased region" description="Basic and acidic residues" evidence="1">
    <location>
        <begin position="193"/>
        <end position="210"/>
    </location>
</feature>
<protein>
    <submittedName>
        <fullName evidence="2">ATP phosphoribosyltransferase &gt; HisGl</fullName>
        <ecNumber evidence="2">2.4.2.17</ecNumber>
    </submittedName>
</protein>
<dbReference type="EC" id="2.4.2.17" evidence="2"/>
<evidence type="ECO:0000313" key="2">
    <source>
        <dbReference type="EMBL" id="CAA9406581.1"/>
    </source>
</evidence>
<name>A0A6J4PCX1_9PSEU</name>
<feature type="compositionally biased region" description="Basic residues" evidence="1">
    <location>
        <begin position="51"/>
        <end position="75"/>
    </location>
</feature>